<dbReference type="InterPro" id="IPR004682">
    <property type="entry name" value="TRAP_DctP"/>
</dbReference>
<dbReference type="GO" id="GO:0055085">
    <property type="term" value="P:transmembrane transport"/>
    <property type="evidence" value="ECO:0007669"/>
    <property type="project" value="InterPro"/>
</dbReference>
<dbReference type="Pfam" id="PF03480">
    <property type="entry name" value="DctP"/>
    <property type="match status" value="1"/>
</dbReference>
<dbReference type="EMBL" id="NPCC01000015">
    <property type="protein sequence ID" value="PAE88520.1"/>
    <property type="molecule type" value="Genomic_DNA"/>
</dbReference>
<dbReference type="NCBIfam" id="TIGR00787">
    <property type="entry name" value="dctP"/>
    <property type="match status" value="1"/>
</dbReference>
<protein>
    <recommendedName>
        <fullName evidence="5">TRAP transporter substrate-binding protein</fullName>
    </recommendedName>
</protein>
<evidence type="ECO:0000313" key="4">
    <source>
        <dbReference type="Proteomes" id="UP000216207"/>
    </source>
</evidence>
<dbReference type="PROSITE" id="PS51257">
    <property type="entry name" value="PROKAR_LIPOPROTEIN"/>
    <property type="match status" value="1"/>
</dbReference>
<dbReference type="PANTHER" id="PTHR33376">
    <property type="match status" value="1"/>
</dbReference>
<gene>
    <name evidence="3" type="ORF">CHH72_12835</name>
</gene>
<evidence type="ECO:0000256" key="2">
    <source>
        <dbReference type="SAM" id="SignalP"/>
    </source>
</evidence>
<dbReference type="InterPro" id="IPR018389">
    <property type="entry name" value="DctP_fam"/>
</dbReference>
<evidence type="ECO:0008006" key="5">
    <source>
        <dbReference type="Google" id="ProtNLM"/>
    </source>
</evidence>
<dbReference type="RefSeq" id="WP_011245463.1">
    <property type="nucleotide sequence ID" value="NZ_CP012475.1"/>
</dbReference>
<sequence>MKKIMDSLMIGSLLVLLAACGETVVTSGATNTEGGSKTLKLAHDLGEDHPVHLALTKFAKTVEESSEGQMKVEIFSNGVLGNEREMLEQIQGGGIDITKVSAASLESFASSYSIFSLPYVFDDEEHFFRSMESDAVSDLFASTEDEGFLGLTWYDSGSRNFYTADKPIMHPDDLKGLKIRVIDSRTQIEMVKTLGGAPTPMPYGEIYTALQSGVIDGAESNPTALTTGKHGEVAKAFSFDEHTRIPDIVVISSSAWNNLTETQQNILKEAAEESTEYQKEIWAEALEAAKKEAENLGVEFYYPEKGPFREAASPIYKEYRKDERLAALLDAFNEMR</sequence>
<dbReference type="NCBIfam" id="NF037995">
    <property type="entry name" value="TRAP_S1"/>
    <property type="match status" value="1"/>
</dbReference>
<accession>A0A268NZP1</accession>
<dbReference type="Gene3D" id="3.40.190.170">
    <property type="entry name" value="Bacterial extracellular solute-binding protein, family 7"/>
    <property type="match status" value="1"/>
</dbReference>
<evidence type="ECO:0000313" key="3">
    <source>
        <dbReference type="EMBL" id="PAE88520.1"/>
    </source>
</evidence>
<dbReference type="Proteomes" id="UP000216207">
    <property type="component" value="Unassembled WGS sequence"/>
</dbReference>
<comment type="caution">
    <text evidence="3">The sequence shown here is derived from an EMBL/GenBank/DDBJ whole genome shotgun (WGS) entry which is preliminary data.</text>
</comment>
<proteinExistence type="predicted"/>
<dbReference type="InterPro" id="IPR038404">
    <property type="entry name" value="TRAP_DctP_sf"/>
</dbReference>
<evidence type="ECO:0000256" key="1">
    <source>
        <dbReference type="ARBA" id="ARBA00022729"/>
    </source>
</evidence>
<dbReference type="PIRSF" id="PIRSF006470">
    <property type="entry name" value="DctB"/>
    <property type="match status" value="1"/>
</dbReference>
<dbReference type="CDD" id="cd13671">
    <property type="entry name" value="PBP2_TRAP_SBP_like_3"/>
    <property type="match status" value="1"/>
</dbReference>
<keyword evidence="1 2" id="KW-0732">Signal</keyword>
<name>A0A268NZP1_SHOCL</name>
<dbReference type="AlphaFoldDB" id="A0A268NZP1"/>
<dbReference type="GO" id="GO:0030246">
    <property type="term" value="F:carbohydrate binding"/>
    <property type="evidence" value="ECO:0007669"/>
    <property type="project" value="TreeGrafter"/>
</dbReference>
<dbReference type="PANTHER" id="PTHR33376:SF2">
    <property type="entry name" value="DICARBOXYLATE-BINDING PERIPLASMIC PROTEIN"/>
    <property type="match status" value="1"/>
</dbReference>
<feature type="signal peptide" evidence="2">
    <location>
        <begin position="1"/>
        <end position="18"/>
    </location>
</feature>
<dbReference type="GO" id="GO:0030288">
    <property type="term" value="C:outer membrane-bounded periplasmic space"/>
    <property type="evidence" value="ECO:0007669"/>
    <property type="project" value="InterPro"/>
</dbReference>
<reference evidence="3 4" key="1">
    <citation type="submission" date="2017-07" db="EMBL/GenBank/DDBJ databases">
        <title>Isolation and whole genome analysis of endospore-forming bacteria from heroin.</title>
        <authorList>
            <person name="Kalinowski J."/>
            <person name="Ahrens B."/>
            <person name="Al-Dilaimi A."/>
            <person name="Winkler A."/>
            <person name="Wibberg D."/>
            <person name="Schleenbecker U."/>
            <person name="Ruckert C."/>
            <person name="Wolfel R."/>
            <person name="Grass G."/>
        </authorList>
    </citation>
    <scope>NUCLEOTIDE SEQUENCE [LARGE SCALE GENOMIC DNA]</scope>
    <source>
        <strain evidence="3 4">7539</strain>
    </source>
</reference>
<feature type="chain" id="PRO_5039105867" description="TRAP transporter substrate-binding protein" evidence="2">
    <location>
        <begin position="19"/>
        <end position="336"/>
    </location>
</feature>
<dbReference type="OMA" id="AFWHNGM"/>
<organism evidence="3 4">
    <name type="scientific">Shouchella clausii</name>
    <name type="common">Alkalihalobacillus clausii</name>
    <dbReference type="NCBI Taxonomy" id="79880"/>
    <lineage>
        <taxon>Bacteria</taxon>
        <taxon>Bacillati</taxon>
        <taxon>Bacillota</taxon>
        <taxon>Bacilli</taxon>
        <taxon>Bacillales</taxon>
        <taxon>Bacillaceae</taxon>
        <taxon>Shouchella</taxon>
    </lineage>
</organism>